<proteinExistence type="predicted"/>
<reference evidence="2 3" key="1">
    <citation type="journal article" date="2019" name="Nat. Ecol. Evol.">
        <title>Megaphylogeny resolves global patterns of mushroom evolution.</title>
        <authorList>
            <person name="Varga T."/>
            <person name="Krizsan K."/>
            <person name="Foldi C."/>
            <person name="Dima B."/>
            <person name="Sanchez-Garcia M."/>
            <person name="Sanchez-Ramirez S."/>
            <person name="Szollosi G.J."/>
            <person name="Szarkandi J.G."/>
            <person name="Papp V."/>
            <person name="Albert L."/>
            <person name="Andreopoulos W."/>
            <person name="Angelini C."/>
            <person name="Antonin V."/>
            <person name="Barry K.W."/>
            <person name="Bougher N.L."/>
            <person name="Buchanan P."/>
            <person name="Buyck B."/>
            <person name="Bense V."/>
            <person name="Catcheside P."/>
            <person name="Chovatia M."/>
            <person name="Cooper J."/>
            <person name="Damon W."/>
            <person name="Desjardin D."/>
            <person name="Finy P."/>
            <person name="Geml J."/>
            <person name="Haridas S."/>
            <person name="Hughes K."/>
            <person name="Justo A."/>
            <person name="Karasinski D."/>
            <person name="Kautmanova I."/>
            <person name="Kiss B."/>
            <person name="Kocsube S."/>
            <person name="Kotiranta H."/>
            <person name="LaButti K.M."/>
            <person name="Lechner B.E."/>
            <person name="Liimatainen K."/>
            <person name="Lipzen A."/>
            <person name="Lukacs Z."/>
            <person name="Mihaltcheva S."/>
            <person name="Morgado L.N."/>
            <person name="Niskanen T."/>
            <person name="Noordeloos M.E."/>
            <person name="Ohm R.A."/>
            <person name="Ortiz-Santana B."/>
            <person name="Ovrebo C."/>
            <person name="Racz N."/>
            <person name="Riley R."/>
            <person name="Savchenko A."/>
            <person name="Shiryaev A."/>
            <person name="Soop K."/>
            <person name="Spirin V."/>
            <person name="Szebenyi C."/>
            <person name="Tomsovsky M."/>
            <person name="Tulloss R.E."/>
            <person name="Uehling J."/>
            <person name="Grigoriev I.V."/>
            <person name="Vagvolgyi C."/>
            <person name="Papp T."/>
            <person name="Martin F.M."/>
            <person name="Miettinen O."/>
            <person name="Hibbett D.S."/>
            <person name="Nagy L.G."/>
        </authorList>
    </citation>
    <scope>NUCLEOTIDE SEQUENCE [LARGE SCALE GENOMIC DNA]</scope>
    <source>
        <strain evidence="2 3">FP101781</strain>
    </source>
</reference>
<protein>
    <submittedName>
        <fullName evidence="2">Uncharacterized protein</fullName>
    </submittedName>
</protein>
<evidence type="ECO:0000256" key="1">
    <source>
        <dbReference type="SAM" id="MobiDB-lite"/>
    </source>
</evidence>
<evidence type="ECO:0000313" key="3">
    <source>
        <dbReference type="Proteomes" id="UP000298030"/>
    </source>
</evidence>
<accession>A0A4Y7SPH2</accession>
<feature type="region of interest" description="Disordered" evidence="1">
    <location>
        <begin position="112"/>
        <end position="147"/>
    </location>
</feature>
<dbReference type="Proteomes" id="UP000298030">
    <property type="component" value="Unassembled WGS sequence"/>
</dbReference>
<organism evidence="2 3">
    <name type="scientific">Coprinellus micaceus</name>
    <name type="common">Glistening ink-cap mushroom</name>
    <name type="synonym">Coprinus micaceus</name>
    <dbReference type="NCBI Taxonomy" id="71717"/>
    <lineage>
        <taxon>Eukaryota</taxon>
        <taxon>Fungi</taxon>
        <taxon>Dikarya</taxon>
        <taxon>Basidiomycota</taxon>
        <taxon>Agaricomycotina</taxon>
        <taxon>Agaricomycetes</taxon>
        <taxon>Agaricomycetidae</taxon>
        <taxon>Agaricales</taxon>
        <taxon>Agaricineae</taxon>
        <taxon>Psathyrellaceae</taxon>
        <taxon>Coprinellus</taxon>
    </lineage>
</organism>
<name>A0A4Y7SPH2_COPMI</name>
<evidence type="ECO:0000313" key="2">
    <source>
        <dbReference type="EMBL" id="TEB23149.1"/>
    </source>
</evidence>
<feature type="compositionally biased region" description="Low complexity" evidence="1">
    <location>
        <begin position="112"/>
        <end position="126"/>
    </location>
</feature>
<gene>
    <name evidence="2" type="ORF">FA13DRAFT_1456068</name>
</gene>
<comment type="caution">
    <text evidence="2">The sequence shown here is derived from an EMBL/GenBank/DDBJ whole genome shotgun (WGS) entry which is preliminary data.</text>
</comment>
<sequence>MATADAPWNHAHHWPNSSYWLASATDHDRHGVSRMLNVLFRPWMPSSPSLHRHSRPQRPCKAVVHIQTIAQSPTRPIWFTYTNSSNHDTIRCRTLRVSTASLVVPRPSSLISTPSASLLPSTPQPSNTTNHETPPPSSSLPSSSSEN</sequence>
<dbReference type="AlphaFoldDB" id="A0A4Y7SPH2"/>
<dbReference type="EMBL" id="QPFP01000081">
    <property type="protein sequence ID" value="TEB23149.1"/>
    <property type="molecule type" value="Genomic_DNA"/>
</dbReference>
<keyword evidence="3" id="KW-1185">Reference proteome</keyword>